<evidence type="ECO:0000256" key="3">
    <source>
        <dbReference type="ARBA" id="ARBA00022801"/>
    </source>
</evidence>
<feature type="compositionally biased region" description="Basic and acidic residues" evidence="8">
    <location>
        <begin position="721"/>
        <end position="731"/>
    </location>
</feature>
<feature type="repeat" description="ANK" evidence="6">
    <location>
        <begin position="649"/>
        <end position="681"/>
    </location>
</feature>
<protein>
    <recommendedName>
        <fullName evidence="1">asparaginase</fullName>
        <ecNumber evidence="1">3.5.1.1</ecNumber>
    </recommendedName>
</protein>
<dbReference type="GO" id="GO:0004067">
    <property type="term" value="F:asparaginase activity"/>
    <property type="evidence" value="ECO:0007669"/>
    <property type="project" value="UniProtKB-UniRule"/>
</dbReference>
<evidence type="ECO:0000256" key="6">
    <source>
        <dbReference type="PROSITE-ProRule" id="PRU00023"/>
    </source>
</evidence>
<dbReference type="Proteomes" id="UP000245884">
    <property type="component" value="Unassembled WGS sequence"/>
</dbReference>
<dbReference type="OrthoDB" id="542841at2759"/>
<dbReference type="Pfam" id="PF00710">
    <property type="entry name" value="Asparaginase"/>
    <property type="match status" value="1"/>
</dbReference>
<dbReference type="PRINTS" id="PR00139">
    <property type="entry name" value="ASNGLNASE"/>
</dbReference>
<dbReference type="InterPro" id="IPR036152">
    <property type="entry name" value="Asp/glu_Ase-like_sf"/>
</dbReference>
<dbReference type="PROSITE" id="PS50088">
    <property type="entry name" value="ANK_REPEAT"/>
    <property type="match status" value="2"/>
</dbReference>
<dbReference type="RefSeq" id="XP_025363219.1">
    <property type="nucleotide sequence ID" value="XM_025505918.1"/>
</dbReference>
<feature type="compositionally biased region" description="Low complexity" evidence="8">
    <location>
        <begin position="741"/>
        <end position="750"/>
    </location>
</feature>
<dbReference type="SUPFAM" id="SSF53774">
    <property type="entry name" value="Glutaminase/Asparaginase"/>
    <property type="match status" value="2"/>
</dbReference>
<evidence type="ECO:0000259" key="9">
    <source>
        <dbReference type="Pfam" id="PF00710"/>
    </source>
</evidence>
<dbReference type="Pfam" id="PF12796">
    <property type="entry name" value="Ank_2"/>
    <property type="match status" value="1"/>
</dbReference>
<evidence type="ECO:0000256" key="4">
    <source>
        <dbReference type="ARBA" id="ARBA00023043"/>
    </source>
</evidence>
<dbReference type="SMART" id="SM00248">
    <property type="entry name" value="ANK"/>
    <property type="match status" value="2"/>
</dbReference>
<proteinExistence type="inferred from homology"/>
<evidence type="ECO:0000256" key="8">
    <source>
        <dbReference type="SAM" id="MobiDB-lite"/>
    </source>
</evidence>
<evidence type="ECO:0000256" key="2">
    <source>
        <dbReference type="ARBA" id="ARBA00022737"/>
    </source>
</evidence>
<evidence type="ECO:0000256" key="5">
    <source>
        <dbReference type="ARBA" id="ARBA00061199"/>
    </source>
</evidence>
<feature type="domain" description="Asparaginase/glutaminase C-terminal" evidence="10">
    <location>
        <begin position="328"/>
        <end position="443"/>
    </location>
</feature>
<dbReference type="InterPro" id="IPR006034">
    <property type="entry name" value="Asparaginase/glutaminase-like"/>
</dbReference>
<evidence type="ECO:0000256" key="1">
    <source>
        <dbReference type="ARBA" id="ARBA00012920"/>
    </source>
</evidence>
<keyword evidence="4 6" id="KW-0040">ANK repeat</keyword>
<dbReference type="SUPFAM" id="SSF48403">
    <property type="entry name" value="Ankyrin repeat"/>
    <property type="match status" value="1"/>
</dbReference>
<feature type="repeat" description="ANK" evidence="6">
    <location>
        <begin position="615"/>
        <end position="647"/>
    </location>
</feature>
<comment type="similarity">
    <text evidence="5">In the N-terminal section; belongs to the asparaginase 1 family.</text>
</comment>
<dbReference type="InterPro" id="IPR002110">
    <property type="entry name" value="Ankyrin_rpt"/>
</dbReference>
<dbReference type="InterPro" id="IPR040919">
    <property type="entry name" value="Asparaginase_C"/>
</dbReference>
<dbReference type="PANTHER" id="PTHR11707:SF28">
    <property type="entry name" value="60 KDA LYSOPHOSPHOLIPASE"/>
    <property type="match status" value="1"/>
</dbReference>
<evidence type="ECO:0000313" key="12">
    <source>
        <dbReference type="Proteomes" id="UP000245884"/>
    </source>
</evidence>
<dbReference type="Pfam" id="PF17763">
    <property type="entry name" value="Asparaginase_C"/>
    <property type="match status" value="1"/>
</dbReference>
<feature type="compositionally biased region" description="Low complexity" evidence="8">
    <location>
        <begin position="74"/>
        <end position="93"/>
    </location>
</feature>
<dbReference type="InterPro" id="IPR036770">
    <property type="entry name" value="Ankyrin_rpt-contain_sf"/>
</dbReference>
<dbReference type="InterPro" id="IPR027473">
    <property type="entry name" value="L-asparaginase_C"/>
</dbReference>
<feature type="region of interest" description="Disordered" evidence="8">
    <location>
        <begin position="695"/>
        <end position="750"/>
    </location>
</feature>
<accession>A0A316UTJ1</accession>
<reference evidence="11 12" key="1">
    <citation type="journal article" date="2018" name="Mol. Biol. Evol.">
        <title>Broad Genomic Sampling Reveals a Smut Pathogenic Ancestry of the Fungal Clade Ustilaginomycotina.</title>
        <authorList>
            <person name="Kijpornyongpan T."/>
            <person name="Mondo S.J."/>
            <person name="Barry K."/>
            <person name="Sandor L."/>
            <person name="Lee J."/>
            <person name="Lipzen A."/>
            <person name="Pangilinan J."/>
            <person name="LaButti K."/>
            <person name="Hainaut M."/>
            <person name="Henrissat B."/>
            <person name="Grigoriev I.V."/>
            <person name="Spatafora J.W."/>
            <person name="Aime M.C."/>
        </authorList>
    </citation>
    <scope>NUCLEOTIDE SEQUENCE [LARGE SCALE GENOMIC DNA]</scope>
    <source>
        <strain evidence="11 12">MCA 5214</strain>
    </source>
</reference>
<keyword evidence="2" id="KW-0677">Repeat</keyword>
<feature type="domain" description="L-asparaginase N-terminal" evidence="9">
    <location>
        <begin position="165"/>
        <end position="309"/>
    </location>
</feature>
<evidence type="ECO:0000256" key="7">
    <source>
        <dbReference type="PROSITE-ProRule" id="PRU10100"/>
    </source>
</evidence>
<keyword evidence="3" id="KW-0378">Hydrolase</keyword>
<organism evidence="11 12">
    <name type="scientific">Jaminaea rosea</name>
    <dbReference type="NCBI Taxonomy" id="1569628"/>
    <lineage>
        <taxon>Eukaryota</taxon>
        <taxon>Fungi</taxon>
        <taxon>Dikarya</taxon>
        <taxon>Basidiomycota</taxon>
        <taxon>Ustilaginomycotina</taxon>
        <taxon>Exobasidiomycetes</taxon>
        <taxon>Microstromatales</taxon>
        <taxon>Microstromatales incertae sedis</taxon>
        <taxon>Jaminaea</taxon>
    </lineage>
</organism>
<evidence type="ECO:0000313" key="11">
    <source>
        <dbReference type="EMBL" id="PWN28607.1"/>
    </source>
</evidence>
<dbReference type="InterPro" id="IPR027475">
    <property type="entry name" value="Asparaginase/glutaminase_AS2"/>
</dbReference>
<dbReference type="PIRSF" id="PIRSF500176">
    <property type="entry name" value="L_ASNase"/>
    <property type="match status" value="1"/>
</dbReference>
<dbReference type="Gene3D" id="3.40.50.40">
    <property type="match status" value="1"/>
</dbReference>
<dbReference type="EMBL" id="KZ819665">
    <property type="protein sequence ID" value="PWN28607.1"/>
    <property type="molecule type" value="Genomic_DNA"/>
</dbReference>
<name>A0A316UTJ1_9BASI</name>
<dbReference type="SFLD" id="SFLDS00057">
    <property type="entry name" value="Glutaminase/Asparaginase"/>
    <property type="match status" value="1"/>
</dbReference>
<dbReference type="Gene3D" id="3.40.50.1170">
    <property type="entry name" value="L-asparaginase, N-terminal domain"/>
    <property type="match status" value="1"/>
</dbReference>
<dbReference type="EC" id="3.5.1.1" evidence="1"/>
<dbReference type="InterPro" id="IPR041725">
    <property type="entry name" value="L-asparaginase_I"/>
</dbReference>
<dbReference type="PANTHER" id="PTHR11707">
    <property type="entry name" value="L-ASPARAGINASE"/>
    <property type="match status" value="1"/>
</dbReference>
<dbReference type="FunFam" id="3.40.50.1170:FF:000003">
    <property type="entry name" value="60 kDa lysophospholipase"/>
    <property type="match status" value="1"/>
</dbReference>
<feature type="compositionally biased region" description="Low complexity" evidence="8">
    <location>
        <begin position="564"/>
        <end position="611"/>
    </location>
</feature>
<dbReference type="GeneID" id="37027741"/>
<dbReference type="Gene3D" id="1.25.40.20">
    <property type="entry name" value="Ankyrin repeat-containing domain"/>
    <property type="match status" value="1"/>
</dbReference>
<dbReference type="InterPro" id="IPR027474">
    <property type="entry name" value="L-asparaginase_N"/>
</dbReference>
<dbReference type="GO" id="GO:0009066">
    <property type="term" value="P:aspartate family amino acid metabolic process"/>
    <property type="evidence" value="ECO:0007669"/>
    <property type="project" value="UniProtKB-ARBA"/>
</dbReference>
<dbReference type="PROSITE" id="PS51732">
    <property type="entry name" value="ASN_GLN_ASE_3"/>
    <property type="match status" value="1"/>
</dbReference>
<keyword evidence="12" id="KW-1185">Reference proteome</keyword>
<dbReference type="FunFam" id="3.40.50.40:FF:000001">
    <property type="entry name" value="L-asparaginase 1"/>
    <property type="match status" value="1"/>
</dbReference>
<dbReference type="PROSITE" id="PS50297">
    <property type="entry name" value="ANK_REP_REGION"/>
    <property type="match status" value="2"/>
</dbReference>
<dbReference type="CDD" id="cd08963">
    <property type="entry name" value="L-asparaginase_I"/>
    <property type="match status" value="1"/>
</dbReference>
<evidence type="ECO:0000259" key="10">
    <source>
        <dbReference type="Pfam" id="PF17763"/>
    </source>
</evidence>
<dbReference type="SMART" id="SM00870">
    <property type="entry name" value="Asparaginase"/>
    <property type="match status" value="1"/>
</dbReference>
<dbReference type="STRING" id="1569628.A0A316UTJ1"/>
<feature type="region of interest" description="Disordered" evidence="8">
    <location>
        <begin position="556"/>
        <end position="611"/>
    </location>
</feature>
<feature type="compositionally biased region" description="Polar residues" evidence="8">
    <location>
        <begin position="121"/>
        <end position="135"/>
    </location>
</feature>
<dbReference type="InterPro" id="IPR037152">
    <property type="entry name" value="L-asparaginase_N_sf"/>
</dbReference>
<feature type="active site" evidence="7">
    <location>
        <position position="207"/>
    </location>
</feature>
<feature type="region of interest" description="Disordered" evidence="8">
    <location>
        <begin position="65"/>
        <end position="138"/>
    </location>
</feature>
<feature type="region of interest" description="Disordered" evidence="8">
    <location>
        <begin position="482"/>
        <end position="511"/>
    </location>
</feature>
<dbReference type="AlphaFoldDB" id="A0A316UTJ1"/>
<dbReference type="PIRSF" id="PIRSF001220">
    <property type="entry name" value="L-ASNase_gatD"/>
    <property type="match status" value="1"/>
</dbReference>
<gene>
    <name evidence="11" type="ORF">BDZ90DRAFT_231587</name>
</gene>
<sequence length="750" mass="79221">MAKTSDVLILFAGGTIGMIRGENGYAPYPGFLTETLRTQARFHDVDGSSIFSWSDTTRRFAQWAEAYSQSHPQTRSSSPTTAASSRNASPAPRGRGGAETPPSAGGGLPFGPPFGRPMRVRSSNPKGTASRNAVSSKVLPDGTLDMQLPSLITPKSSHNQSRVRYTVLEYDPLLDSSEMGIDDWLRMSRDIELNYANFDAFVILHGTDTMSYTASALSFLLENLGKTVIVTGAQVPLSELRNDAVENLLGALLLASSFIIPEVCLFFASTLYRGNRSSKVSNNALSAFDSPNLPPLARAGISIDVNWSLVERPRAVSQFRAHDRMSSNVALLRLFPGMPTDTVRRLLSSDIEGLCLESFGAGNAPSRPDLLEAFKDATDRGVVIVNITQCLQGEVSAIYAVGAKLAAVGVVAGADMTPECALAKLAYLLSKKDLSRAQVRELMGRSIRGELTSRVAHGASTSVGPAKTNMSDLLGRILQRPSTATVAGGAKERDEDEDGLASSSPSSEALEREIASAELAMLPYLVHRAADAGDTDALSWHLEALQRLQAAAANAKTGSGGSMVTAPTPATTQQGQGQATVQHGGSQPAAAPSAAASTGGSSATAVNSTGTSPLDSSLALHIASTRGHTACVSLLLEAGCSVHLREPYAGRTPLFLAASNGHVAVVRLLKKAGAHLSPRERQGARFRIREAKELKTKRRGRSIGPGESEVDAQGNEAQMGDEERQAWREAGVDDDGDDAGELVVDSKVTE</sequence>
<dbReference type="PROSITE" id="PS00917">
    <property type="entry name" value="ASN_GLN_ASE_2"/>
    <property type="match status" value="1"/>
</dbReference>